<dbReference type="Proteomes" id="UP000748752">
    <property type="component" value="Unassembled WGS sequence"/>
</dbReference>
<evidence type="ECO:0000313" key="4">
    <source>
        <dbReference type="EMBL" id="MBK1630583.1"/>
    </source>
</evidence>
<dbReference type="InterPro" id="IPR008218">
    <property type="entry name" value="ATPase_V1-cplx_f_g_su"/>
</dbReference>
<gene>
    <name evidence="4" type="ORF">CKO31_07460</name>
</gene>
<dbReference type="SUPFAM" id="SSF159468">
    <property type="entry name" value="AtpF-like"/>
    <property type="match status" value="1"/>
</dbReference>
<evidence type="ECO:0000256" key="3">
    <source>
        <dbReference type="ARBA" id="ARBA00023065"/>
    </source>
</evidence>
<evidence type="ECO:0000256" key="1">
    <source>
        <dbReference type="ARBA" id="ARBA00010148"/>
    </source>
</evidence>
<evidence type="ECO:0000313" key="5">
    <source>
        <dbReference type="Proteomes" id="UP000748752"/>
    </source>
</evidence>
<dbReference type="InterPro" id="IPR036906">
    <property type="entry name" value="ATPase_V1_fsu_sf"/>
</dbReference>
<keyword evidence="2" id="KW-0813">Transport</keyword>
<name>A0ABS1CFT8_9GAMM</name>
<dbReference type="Pfam" id="PF01990">
    <property type="entry name" value="ATP-synt_F"/>
    <property type="match status" value="1"/>
</dbReference>
<evidence type="ECO:0000256" key="2">
    <source>
        <dbReference type="ARBA" id="ARBA00022448"/>
    </source>
</evidence>
<organism evidence="4 5">
    <name type="scientific">Thiohalocapsa halophila</name>
    <dbReference type="NCBI Taxonomy" id="69359"/>
    <lineage>
        <taxon>Bacteria</taxon>
        <taxon>Pseudomonadati</taxon>
        <taxon>Pseudomonadota</taxon>
        <taxon>Gammaproteobacteria</taxon>
        <taxon>Chromatiales</taxon>
        <taxon>Chromatiaceae</taxon>
        <taxon>Thiohalocapsa</taxon>
    </lineage>
</organism>
<comment type="caution">
    <text evidence="4">The sequence shown here is derived from an EMBL/GenBank/DDBJ whole genome shotgun (WGS) entry which is preliminary data.</text>
</comment>
<dbReference type="Gene3D" id="3.40.50.10580">
    <property type="entry name" value="ATPase, V1 complex, subunit F"/>
    <property type="match status" value="1"/>
</dbReference>
<accession>A0ABS1CFT8</accession>
<reference evidence="4 5" key="1">
    <citation type="journal article" date="2020" name="Microorganisms">
        <title>Osmotic Adaptation and Compatible Solute Biosynthesis of Phototrophic Bacteria as Revealed from Genome Analyses.</title>
        <authorList>
            <person name="Imhoff J.F."/>
            <person name="Rahn T."/>
            <person name="Kunzel S."/>
            <person name="Keller A."/>
            <person name="Neulinger S.C."/>
        </authorList>
    </citation>
    <scope>NUCLEOTIDE SEQUENCE [LARGE SCALE GENOMIC DNA]</scope>
    <source>
        <strain evidence="4 5">DSM 6210</strain>
    </source>
</reference>
<protein>
    <submittedName>
        <fullName evidence="4">ATPase</fullName>
    </submittedName>
</protein>
<keyword evidence="5" id="KW-1185">Reference proteome</keyword>
<comment type="similarity">
    <text evidence="1">Belongs to the V-ATPase F subunit family.</text>
</comment>
<dbReference type="RefSeq" id="WP_200235587.1">
    <property type="nucleotide sequence ID" value="NZ_NRRV01000013.1"/>
</dbReference>
<proteinExistence type="inferred from homology"/>
<keyword evidence="3" id="KW-0406">Ion transport</keyword>
<sequence>MAAAPDSASELPATRMLFLGADSLADGFRLIGFEAHANPSPEDVDQIFRQLHQSRDKAFVIVDEDVMRSGAANLARVRREGGRVVVIAVPPLAGPVQLESEVADRLQAMFGSSQLGS</sequence>
<dbReference type="EMBL" id="NRRV01000013">
    <property type="protein sequence ID" value="MBK1630583.1"/>
    <property type="molecule type" value="Genomic_DNA"/>
</dbReference>